<dbReference type="GeneID" id="23567272"/>
<proteinExistence type="predicted"/>
<gene>
    <name evidence="1" type="ORF">UMAG_11381</name>
</gene>
<name>A0A0D1CCF1_MYCMD</name>
<dbReference type="Gene3D" id="3.40.630.30">
    <property type="match status" value="1"/>
</dbReference>
<dbReference type="InParanoid" id="A0A0D1CCF1"/>
<dbReference type="SUPFAM" id="SSF55729">
    <property type="entry name" value="Acyl-CoA N-acyltransferases (Nat)"/>
    <property type="match status" value="1"/>
</dbReference>
<keyword evidence="2" id="KW-1185">Reference proteome</keyword>
<reference evidence="1 2" key="1">
    <citation type="journal article" date="2006" name="Nature">
        <title>Insights from the genome of the biotrophic fungal plant pathogen Ustilago maydis.</title>
        <authorList>
            <person name="Kamper J."/>
            <person name="Kahmann R."/>
            <person name="Bolker M."/>
            <person name="Ma L.J."/>
            <person name="Brefort T."/>
            <person name="Saville B.J."/>
            <person name="Banuett F."/>
            <person name="Kronstad J.W."/>
            <person name="Gold S.E."/>
            <person name="Muller O."/>
            <person name="Perlin M.H."/>
            <person name="Wosten H.A."/>
            <person name="de Vries R."/>
            <person name="Ruiz-Herrera J."/>
            <person name="Reynaga-Pena C.G."/>
            <person name="Snetselaar K."/>
            <person name="McCann M."/>
            <person name="Perez-Martin J."/>
            <person name="Feldbrugge M."/>
            <person name="Basse C.W."/>
            <person name="Steinberg G."/>
            <person name="Ibeas J.I."/>
            <person name="Holloman W."/>
            <person name="Guzman P."/>
            <person name="Farman M."/>
            <person name="Stajich J.E."/>
            <person name="Sentandreu R."/>
            <person name="Gonzalez-Prieto J.M."/>
            <person name="Kennell J.C."/>
            <person name="Molina L."/>
            <person name="Schirawski J."/>
            <person name="Mendoza-Mendoza A."/>
            <person name="Greilinger D."/>
            <person name="Munch K."/>
            <person name="Rossel N."/>
            <person name="Scherer M."/>
            <person name="Vranes M."/>
            <person name="Ladendorf O."/>
            <person name="Vincon V."/>
            <person name="Fuchs U."/>
            <person name="Sandrock B."/>
            <person name="Meng S."/>
            <person name="Ho E.C."/>
            <person name="Cahill M.J."/>
            <person name="Boyce K.J."/>
            <person name="Klose J."/>
            <person name="Klosterman S.J."/>
            <person name="Deelstra H.J."/>
            <person name="Ortiz-Castellanos L."/>
            <person name="Li W."/>
            <person name="Sanchez-Alonso P."/>
            <person name="Schreier P.H."/>
            <person name="Hauser-Hahn I."/>
            <person name="Vaupel M."/>
            <person name="Koopmann E."/>
            <person name="Friedrich G."/>
            <person name="Voss H."/>
            <person name="Schluter T."/>
            <person name="Margolis J."/>
            <person name="Platt D."/>
            <person name="Swimmer C."/>
            <person name="Gnirke A."/>
            <person name="Chen F."/>
            <person name="Vysotskaia V."/>
            <person name="Mannhaupt G."/>
            <person name="Guldener U."/>
            <person name="Munsterkotter M."/>
            <person name="Haase D."/>
            <person name="Oesterheld M."/>
            <person name="Mewes H.W."/>
            <person name="Mauceli E.W."/>
            <person name="DeCaprio D."/>
            <person name="Wade C.M."/>
            <person name="Butler J."/>
            <person name="Young S."/>
            <person name="Jaffe D.B."/>
            <person name="Calvo S."/>
            <person name="Nusbaum C."/>
            <person name="Galagan J."/>
            <person name="Birren B.W."/>
        </authorList>
    </citation>
    <scope>NUCLEOTIDE SEQUENCE [LARGE SCALE GENOMIC DNA]</scope>
    <source>
        <strain evidence="2">DSM 14603 / FGSC 9021 / UM521</strain>
    </source>
</reference>
<dbReference type="Proteomes" id="UP000000561">
    <property type="component" value="Chromosome 3"/>
</dbReference>
<evidence type="ECO:0000313" key="1">
    <source>
        <dbReference type="EMBL" id="KIS70842.1"/>
    </source>
</evidence>
<dbReference type="VEuPathDB" id="FungiDB:UMAG_11381"/>
<evidence type="ECO:0008006" key="3">
    <source>
        <dbReference type="Google" id="ProtNLM"/>
    </source>
</evidence>
<dbReference type="EMBL" id="CM003142">
    <property type="protein sequence ID" value="KIS70842.1"/>
    <property type="molecule type" value="Genomic_DNA"/>
</dbReference>
<protein>
    <recommendedName>
        <fullName evidence="3">N-acetyltransferase domain-containing protein</fullName>
    </recommendedName>
</protein>
<evidence type="ECO:0000313" key="2">
    <source>
        <dbReference type="Proteomes" id="UP000000561"/>
    </source>
</evidence>
<dbReference type="KEGG" id="uma:UMAG_11381"/>
<dbReference type="InterPro" id="IPR016181">
    <property type="entry name" value="Acyl_CoA_acyltransferase"/>
</dbReference>
<organism evidence="1 2">
    <name type="scientific">Mycosarcoma maydis</name>
    <name type="common">Corn smut fungus</name>
    <name type="synonym">Ustilago maydis</name>
    <dbReference type="NCBI Taxonomy" id="5270"/>
    <lineage>
        <taxon>Eukaryota</taxon>
        <taxon>Fungi</taxon>
        <taxon>Dikarya</taxon>
        <taxon>Basidiomycota</taxon>
        <taxon>Ustilaginomycotina</taxon>
        <taxon>Ustilaginomycetes</taxon>
        <taxon>Ustilaginales</taxon>
        <taxon>Ustilaginaceae</taxon>
        <taxon>Mycosarcoma</taxon>
    </lineage>
</organism>
<dbReference type="AlphaFoldDB" id="A0A0D1CCF1"/>
<dbReference type="OrthoDB" id="2821191at2759"/>
<dbReference type="RefSeq" id="XP_011388039.1">
    <property type="nucleotide sequence ID" value="XM_011389737.1"/>
</dbReference>
<accession>A0A0D1CCF1</accession>
<sequence length="231" mass="25570">MIVSSLDARTRVRAAQPATGTRQTLAELNVTNPTECDVDFILHAFDSALAYLASIGSEAQWGTIPFSAKPDQVSHFTNYVEECYLQASANSGSGSIWQSMLLYEVKQDTSWTRVAALGISTAFPSYVPDSLADNSMRQAADYVYLKYLVTDRRCATLSKRSAAHLMAFAEQTAREMHMHICYGDCWRGNGDGLLKYYQHLGYTPLGAFDVKDKHGPGLPWSGYLFSKSLSH</sequence>